<dbReference type="EMBL" id="HACG01042647">
    <property type="protein sequence ID" value="CEK89512.1"/>
    <property type="molecule type" value="Transcribed_RNA"/>
</dbReference>
<reference evidence="1" key="1">
    <citation type="submission" date="2014-12" db="EMBL/GenBank/DDBJ databases">
        <title>Insight into the proteome of Arion vulgaris.</title>
        <authorList>
            <person name="Aradska J."/>
            <person name="Bulat T."/>
            <person name="Smidak R."/>
            <person name="Sarate P."/>
            <person name="Gangsoo J."/>
            <person name="Sialana F."/>
            <person name="Bilban M."/>
            <person name="Lubec G."/>
        </authorList>
    </citation>
    <scope>NUCLEOTIDE SEQUENCE</scope>
    <source>
        <tissue evidence="1">Skin</tissue>
    </source>
</reference>
<proteinExistence type="predicted"/>
<name>A0A0B7B9E4_9EUPU</name>
<accession>A0A0B7B9E4</accession>
<evidence type="ECO:0000313" key="1">
    <source>
        <dbReference type="EMBL" id="CEK89512.1"/>
    </source>
</evidence>
<dbReference type="AlphaFoldDB" id="A0A0B7B9E4"/>
<protein>
    <submittedName>
        <fullName evidence="1">Uncharacterized protein</fullName>
    </submittedName>
</protein>
<sequence length="72" mass="8320">MTPMVVLACISFKRYCMSVPSSGQLEHKVIMQTRQQHNYNKKEEEKMSILCQLSHSLLAMISLYKQQANNSN</sequence>
<gene>
    <name evidence="1" type="primary">ORF171378</name>
</gene>
<organism evidence="1">
    <name type="scientific">Arion vulgaris</name>
    <dbReference type="NCBI Taxonomy" id="1028688"/>
    <lineage>
        <taxon>Eukaryota</taxon>
        <taxon>Metazoa</taxon>
        <taxon>Spiralia</taxon>
        <taxon>Lophotrochozoa</taxon>
        <taxon>Mollusca</taxon>
        <taxon>Gastropoda</taxon>
        <taxon>Heterobranchia</taxon>
        <taxon>Euthyneura</taxon>
        <taxon>Panpulmonata</taxon>
        <taxon>Eupulmonata</taxon>
        <taxon>Stylommatophora</taxon>
        <taxon>Helicina</taxon>
        <taxon>Arionoidea</taxon>
        <taxon>Arionidae</taxon>
        <taxon>Arion</taxon>
    </lineage>
</organism>